<keyword evidence="1" id="KW-0472">Membrane</keyword>
<feature type="transmembrane region" description="Helical" evidence="1">
    <location>
        <begin position="139"/>
        <end position="158"/>
    </location>
</feature>
<feature type="transmembrane region" description="Helical" evidence="1">
    <location>
        <begin position="73"/>
        <end position="91"/>
    </location>
</feature>
<dbReference type="AlphaFoldDB" id="A0A837I7T9"/>
<comment type="caution">
    <text evidence="2">The sequence shown here is derived from an EMBL/GenBank/DDBJ whole genome shotgun (WGS) entry which is preliminary data.</text>
</comment>
<evidence type="ECO:0000313" key="2">
    <source>
        <dbReference type="EMBL" id="KKT37211.1"/>
    </source>
</evidence>
<name>A0A837I7T9_9BACT</name>
<protein>
    <submittedName>
        <fullName evidence="2">Uncharacterized protein</fullName>
    </submittedName>
</protein>
<dbReference type="EMBL" id="LCHP01000001">
    <property type="protein sequence ID" value="KKT37211.1"/>
    <property type="molecule type" value="Genomic_DNA"/>
</dbReference>
<gene>
    <name evidence="2" type="ORF">UW25_C0001G0019</name>
</gene>
<proteinExistence type="predicted"/>
<keyword evidence="1" id="KW-1133">Transmembrane helix</keyword>
<sequence length="190" mass="21110">MNIIVAFDAWSIAETEKICQAIQRLTGVSNHRLYGFVTLLSTLALLDISVGIIFSETILKSSIFVALSIDAPFLYWSVVLTGLIDSLFSFYREKEAFAMVQSGCSNPSKINPLHMFVRVICILNLMIITVFYFSGVVGSVYDLFVIATFVAGSLIFACDPLPPSDGKIKDWLKSFRSRGLKQLIPQNIKP</sequence>
<reference evidence="2 3" key="1">
    <citation type="journal article" date="2015" name="Nature">
        <title>rRNA introns, odd ribosomes, and small enigmatic genomes across a large radiation of phyla.</title>
        <authorList>
            <person name="Brown C.T."/>
            <person name="Hug L.A."/>
            <person name="Thomas B.C."/>
            <person name="Sharon I."/>
            <person name="Castelle C.J."/>
            <person name="Singh A."/>
            <person name="Wilkins M.J."/>
            <person name="Williams K.H."/>
            <person name="Banfield J.F."/>
        </authorList>
    </citation>
    <scope>NUCLEOTIDE SEQUENCE [LARGE SCALE GENOMIC DNA]</scope>
</reference>
<dbReference type="Proteomes" id="UP000033815">
    <property type="component" value="Unassembled WGS sequence"/>
</dbReference>
<evidence type="ECO:0000256" key="1">
    <source>
        <dbReference type="SAM" id="Phobius"/>
    </source>
</evidence>
<feature type="transmembrane region" description="Helical" evidence="1">
    <location>
        <begin position="33"/>
        <end position="53"/>
    </location>
</feature>
<accession>A0A837I7T9</accession>
<keyword evidence="1" id="KW-0812">Transmembrane</keyword>
<evidence type="ECO:0000313" key="3">
    <source>
        <dbReference type="Proteomes" id="UP000033815"/>
    </source>
</evidence>
<organism evidence="2 3">
    <name type="scientific">Candidatus Nomurabacteria bacterium GW2011_GWB1_44_12</name>
    <dbReference type="NCBI Taxonomy" id="1618748"/>
    <lineage>
        <taxon>Bacteria</taxon>
        <taxon>Candidatus Nomuraibacteriota</taxon>
    </lineage>
</organism>
<feature type="transmembrane region" description="Helical" evidence="1">
    <location>
        <begin position="112"/>
        <end position="133"/>
    </location>
</feature>